<keyword evidence="4" id="KW-1003">Cell membrane</keyword>
<evidence type="ECO:0000256" key="5">
    <source>
        <dbReference type="ARBA" id="ARBA00022741"/>
    </source>
</evidence>
<dbReference type="EMBL" id="JADDIV010000002">
    <property type="protein sequence ID" value="MBE7367032.1"/>
    <property type="molecule type" value="Genomic_DNA"/>
</dbReference>
<evidence type="ECO:0000256" key="6">
    <source>
        <dbReference type="ARBA" id="ARBA00022840"/>
    </source>
</evidence>
<evidence type="ECO:0000256" key="3">
    <source>
        <dbReference type="ARBA" id="ARBA00022448"/>
    </source>
</evidence>
<gene>
    <name evidence="9" type="ORF">IM787_05630</name>
</gene>
<evidence type="ECO:0000256" key="4">
    <source>
        <dbReference type="ARBA" id="ARBA00022475"/>
    </source>
</evidence>
<dbReference type="GO" id="GO:0005524">
    <property type="term" value="F:ATP binding"/>
    <property type="evidence" value="ECO:0007669"/>
    <property type="project" value="UniProtKB-KW"/>
</dbReference>
<dbReference type="InterPro" id="IPR027417">
    <property type="entry name" value="P-loop_NTPase"/>
</dbReference>
<keyword evidence="5" id="KW-0547">Nucleotide-binding</keyword>
<evidence type="ECO:0000256" key="1">
    <source>
        <dbReference type="ARBA" id="ARBA00004417"/>
    </source>
</evidence>
<dbReference type="Pfam" id="PF08352">
    <property type="entry name" value="oligo_HPY"/>
    <property type="match status" value="1"/>
</dbReference>
<dbReference type="CDD" id="cd03257">
    <property type="entry name" value="ABC_NikE_OppD_transporters"/>
    <property type="match status" value="1"/>
</dbReference>
<dbReference type="SMART" id="SM00382">
    <property type="entry name" value="AAA"/>
    <property type="match status" value="1"/>
</dbReference>
<keyword evidence="3" id="KW-0813">Transport</keyword>
<dbReference type="InterPro" id="IPR003593">
    <property type="entry name" value="AAA+_ATPase"/>
</dbReference>
<dbReference type="PROSITE" id="PS50893">
    <property type="entry name" value="ABC_TRANSPORTER_2"/>
    <property type="match status" value="1"/>
</dbReference>
<keyword evidence="7" id="KW-0472">Membrane</keyword>
<dbReference type="Gene3D" id="3.40.50.300">
    <property type="entry name" value="P-loop containing nucleotide triphosphate hydrolases"/>
    <property type="match status" value="1"/>
</dbReference>
<comment type="subcellular location">
    <subcellularLocation>
        <location evidence="1">Cell inner membrane</location>
        <topology evidence="1">Peripheral membrane protein</topology>
    </subcellularLocation>
</comment>
<sequence>MNRLEVRHLSTSFDTEEGRIHSVADVSFAIRAGRTTAIVGESGSGKSVTSLTLMRLLPRDAATRVSGQALFVDRAGETLDLLALPEARMRAIRGNEVAMVFQEPMTSLNPVLRIGEQIAESLRLHKGLTGAAALAQALRMLELVEIPAAAQRLREYPHQLSGGMRQRVMIALAMACNPTLLIADEPTTALDVTIQAQILALMRRLQAETGMSVLFITHNLGVVAHHADDVAVMYAGRIVEAAPVKDLFARPAHPYTQGLLACLPGQQRRRPADGGKRRLHAIRGQVSSPLAPPPGCAFEPRCDRAIAACRDAMPALRGSGAGASARCILVPESA</sequence>
<dbReference type="Proteomes" id="UP000806285">
    <property type="component" value="Unassembled WGS sequence"/>
</dbReference>
<dbReference type="InterPro" id="IPR003439">
    <property type="entry name" value="ABC_transporter-like_ATP-bd"/>
</dbReference>
<dbReference type="InterPro" id="IPR050388">
    <property type="entry name" value="ABC_Ni/Peptide_Import"/>
</dbReference>
<keyword evidence="6 9" id="KW-0067">ATP-binding</keyword>
<evidence type="ECO:0000256" key="2">
    <source>
        <dbReference type="ARBA" id="ARBA00005417"/>
    </source>
</evidence>
<name>A0ABR9S0J4_9BURK</name>
<organism evidence="9 10">
    <name type="scientific">Ramlibacter pallidus</name>
    <dbReference type="NCBI Taxonomy" id="2780087"/>
    <lineage>
        <taxon>Bacteria</taxon>
        <taxon>Pseudomonadati</taxon>
        <taxon>Pseudomonadota</taxon>
        <taxon>Betaproteobacteria</taxon>
        <taxon>Burkholderiales</taxon>
        <taxon>Comamonadaceae</taxon>
        <taxon>Ramlibacter</taxon>
    </lineage>
</organism>
<dbReference type="PANTHER" id="PTHR43297">
    <property type="entry name" value="OLIGOPEPTIDE TRANSPORT ATP-BINDING PROTEIN APPD"/>
    <property type="match status" value="1"/>
</dbReference>
<accession>A0ABR9S0J4</accession>
<evidence type="ECO:0000256" key="7">
    <source>
        <dbReference type="ARBA" id="ARBA00023136"/>
    </source>
</evidence>
<feature type="domain" description="ABC transporter" evidence="8">
    <location>
        <begin position="4"/>
        <end position="260"/>
    </location>
</feature>
<proteinExistence type="inferred from homology"/>
<dbReference type="NCBIfam" id="TIGR01727">
    <property type="entry name" value="oligo_HPY"/>
    <property type="match status" value="1"/>
</dbReference>
<dbReference type="InterPro" id="IPR017871">
    <property type="entry name" value="ABC_transporter-like_CS"/>
</dbReference>
<dbReference type="PROSITE" id="PS00211">
    <property type="entry name" value="ABC_TRANSPORTER_1"/>
    <property type="match status" value="1"/>
</dbReference>
<reference evidence="9 10" key="1">
    <citation type="submission" date="2020-10" db="EMBL/GenBank/DDBJ databases">
        <title>Ramlibacter sp. HM2 16S ribosomal RNA gene Genome sequencing and assembly.</title>
        <authorList>
            <person name="Kang M."/>
        </authorList>
    </citation>
    <scope>NUCLEOTIDE SEQUENCE [LARGE SCALE GENOMIC DNA]</scope>
    <source>
        <strain evidence="9 10">HM2</strain>
    </source>
</reference>
<evidence type="ECO:0000259" key="8">
    <source>
        <dbReference type="PROSITE" id="PS50893"/>
    </source>
</evidence>
<comment type="similarity">
    <text evidence="2">Belongs to the ABC transporter superfamily.</text>
</comment>
<keyword evidence="10" id="KW-1185">Reference proteome</keyword>
<dbReference type="InterPro" id="IPR013563">
    <property type="entry name" value="Oligopep_ABC_C"/>
</dbReference>
<comment type="caution">
    <text evidence="9">The sequence shown here is derived from an EMBL/GenBank/DDBJ whole genome shotgun (WGS) entry which is preliminary data.</text>
</comment>
<dbReference type="Pfam" id="PF00005">
    <property type="entry name" value="ABC_tran"/>
    <property type="match status" value="1"/>
</dbReference>
<dbReference type="PANTHER" id="PTHR43297:SF2">
    <property type="entry name" value="DIPEPTIDE TRANSPORT ATP-BINDING PROTEIN DPPD"/>
    <property type="match status" value="1"/>
</dbReference>
<evidence type="ECO:0000313" key="10">
    <source>
        <dbReference type="Proteomes" id="UP000806285"/>
    </source>
</evidence>
<dbReference type="RefSeq" id="WP_193675671.1">
    <property type="nucleotide sequence ID" value="NZ_JADDIV010000002.1"/>
</dbReference>
<evidence type="ECO:0000313" key="9">
    <source>
        <dbReference type="EMBL" id="MBE7367032.1"/>
    </source>
</evidence>
<dbReference type="SUPFAM" id="SSF52540">
    <property type="entry name" value="P-loop containing nucleoside triphosphate hydrolases"/>
    <property type="match status" value="1"/>
</dbReference>
<protein>
    <submittedName>
        <fullName evidence="9">ABC transporter ATP-binding protein</fullName>
    </submittedName>
</protein>